<name>A0A414RYD5_9FIRM</name>
<evidence type="ECO:0000313" key="2">
    <source>
        <dbReference type="EMBL" id="RHG03971.1"/>
    </source>
</evidence>
<proteinExistence type="predicted"/>
<evidence type="ECO:0000256" key="1">
    <source>
        <dbReference type="SAM" id="Phobius"/>
    </source>
</evidence>
<protein>
    <submittedName>
        <fullName evidence="2">Uncharacterized protein</fullName>
    </submittedName>
</protein>
<keyword evidence="1" id="KW-0472">Membrane</keyword>
<accession>A0A414RYD5</accession>
<keyword evidence="1" id="KW-0812">Transmembrane</keyword>
<dbReference type="EMBL" id="QRHW01000038">
    <property type="protein sequence ID" value="RHG03971.1"/>
    <property type="molecule type" value="Genomic_DNA"/>
</dbReference>
<keyword evidence="1" id="KW-1133">Transmembrane helix</keyword>
<evidence type="ECO:0000313" key="3">
    <source>
        <dbReference type="Proteomes" id="UP000284112"/>
    </source>
</evidence>
<sequence>MRTYLFIVENKIYKMQIGWVYAILIMEFLINLLKKGNTMYYDITNPDASYYWLHELLQMQSGEFIEEYIINCHNDFEEFFEKYSSIINNIDIENLELVAFHVTSTSNQCEDIKKYGLYNLQWVLNNDTDLNRFLKENNVKFDIKSKVMYIGDVAYDIDYEKYKNLDVISKRNEKLHNIGHKIYYDFQINAFLFCEDIYNYSTIHEVPEFIFSLSSLNDKTNELYIKWKSMCEPYVVKYKAKIKDFTYFTFYDSEMEYENDRQDNWKRLRKLLISRSIESMFSRSSSEIYAYMAPDTVVSGENIIEYIPAEEWRKNVLKYFGKK</sequence>
<gene>
    <name evidence="2" type="ORF">DW641_14445</name>
</gene>
<dbReference type="Proteomes" id="UP000284112">
    <property type="component" value="Unassembled WGS sequence"/>
</dbReference>
<dbReference type="AlphaFoldDB" id="A0A414RYD5"/>
<reference evidence="2 3" key="1">
    <citation type="submission" date="2018-08" db="EMBL/GenBank/DDBJ databases">
        <title>A genome reference for cultivated species of the human gut microbiota.</title>
        <authorList>
            <person name="Zou Y."/>
            <person name="Xue W."/>
            <person name="Luo G."/>
        </authorList>
    </citation>
    <scope>NUCLEOTIDE SEQUENCE [LARGE SCALE GENOMIC DNA]</scope>
    <source>
        <strain evidence="2 3">AM23-13</strain>
    </source>
</reference>
<feature type="transmembrane region" description="Helical" evidence="1">
    <location>
        <begin position="12"/>
        <end position="33"/>
    </location>
</feature>
<comment type="caution">
    <text evidence="2">The sequence shown here is derived from an EMBL/GenBank/DDBJ whole genome shotgun (WGS) entry which is preliminary data.</text>
</comment>
<organism evidence="2 3">
    <name type="scientific">Dorea longicatena</name>
    <dbReference type="NCBI Taxonomy" id="88431"/>
    <lineage>
        <taxon>Bacteria</taxon>
        <taxon>Bacillati</taxon>
        <taxon>Bacillota</taxon>
        <taxon>Clostridia</taxon>
        <taxon>Lachnospirales</taxon>
        <taxon>Lachnospiraceae</taxon>
        <taxon>Dorea</taxon>
    </lineage>
</organism>